<keyword evidence="11 18" id="KW-1133">Transmembrane helix</keyword>
<evidence type="ECO:0000256" key="16">
    <source>
        <dbReference type="ARBA" id="ARBA00023157"/>
    </source>
</evidence>
<feature type="chain" id="PRO_5042894213" description="Autophagy-related protein 27" evidence="19">
    <location>
        <begin position="19"/>
        <end position="339"/>
    </location>
</feature>
<dbReference type="Pfam" id="PF09451">
    <property type="entry name" value="ATG27"/>
    <property type="match status" value="1"/>
</dbReference>
<keyword evidence="9 19" id="KW-0732">Signal</keyword>
<evidence type="ECO:0000256" key="2">
    <source>
        <dbReference type="ARBA" id="ARBA00004358"/>
    </source>
</evidence>
<evidence type="ECO:0000256" key="10">
    <source>
        <dbReference type="ARBA" id="ARBA00022927"/>
    </source>
</evidence>
<sequence length="339" mass="37554">MLTITWAAALLLPTAIQAVTFDCNHVEIDRQKFNLSPLSGPKAVHWQVASPPSITNTTFTLDICKPLKKDSNIANEEQCPSGTRVCAIERDYAMAVKDDGKNDGTVHKVIPIAGEFATSHGRSLDPKVTRLKDGSSNEDAEREGLRVELNGGRYPDSRSGRTQRAIIEFLCDRNLDGTEGFTEAETDSSNITPREYKAMAKRQDGDNDDIELPDLDKDKSLQFVSYKAEGKEGEIDVLRLTWKTKYACEGEASKTPNSPAKGNWGFFTWFIIILFLLAASYIIFGSWLNYNRYGARGWDLVPHGDAIRDMPYLVKDWSANVMDRVRGGSGGSRGGYSAV</sequence>
<evidence type="ECO:0000256" key="9">
    <source>
        <dbReference type="ARBA" id="ARBA00022729"/>
    </source>
</evidence>
<dbReference type="Gene3D" id="2.70.130.10">
    <property type="entry name" value="Mannose-6-phosphate receptor binding domain"/>
    <property type="match status" value="1"/>
</dbReference>
<organism evidence="21 22">
    <name type="scientific">Acrodontium crateriforme</name>
    <dbReference type="NCBI Taxonomy" id="150365"/>
    <lineage>
        <taxon>Eukaryota</taxon>
        <taxon>Fungi</taxon>
        <taxon>Dikarya</taxon>
        <taxon>Ascomycota</taxon>
        <taxon>Pezizomycotina</taxon>
        <taxon>Dothideomycetes</taxon>
        <taxon>Dothideomycetidae</taxon>
        <taxon>Mycosphaerellales</taxon>
        <taxon>Teratosphaeriaceae</taxon>
        <taxon>Acrodontium</taxon>
    </lineage>
</organism>
<proteinExistence type="inferred from homology"/>
<evidence type="ECO:0000256" key="18">
    <source>
        <dbReference type="SAM" id="Phobius"/>
    </source>
</evidence>
<keyword evidence="16" id="KW-1015">Disulfide bond</keyword>
<evidence type="ECO:0000256" key="15">
    <source>
        <dbReference type="ARBA" id="ARBA00023136"/>
    </source>
</evidence>
<evidence type="ECO:0000256" key="3">
    <source>
        <dbReference type="ARBA" id="ARBA00004472"/>
    </source>
</evidence>
<accession>A0AAQ3MB01</accession>
<evidence type="ECO:0000256" key="14">
    <source>
        <dbReference type="ARBA" id="ARBA00023128"/>
    </source>
</evidence>
<keyword evidence="8 18" id="KW-0812">Transmembrane</keyword>
<feature type="signal peptide" evidence="19">
    <location>
        <begin position="1"/>
        <end position="18"/>
    </location>
</feature>
<dbReference type="Proteomes" id="UP001303373">
    <property type="component" value="Chromosome 10"/>
</dbReference>
<keyword evidence="13" id="KW-0333">Golgi apparatus</keyword>
<dbReference type="PANTHER" id="PTHR15071">
    <property type="entry name" value="MANNOSE-6-PHOSPHATE RECEPTOR FAMILY MEMBER"/>
    <property type="match status" value="1"/>
</dbReference>
<keyword evidence="22" id="KW-1185">Reference proteome</keyword>
<evidence type="ECO:0000256" key="7">
    <source>
        <dbReference type="ARBA" id="ARBA00022448"/>
    </source>
</evidence>
<dbReference type="GO" id="GO:0015031">
    <property type="term" value="P:protein transport"/>
    <property type="evidence" value="ECO:0007669"/>
    <property type="project" value="UniProtKB-KW"/>
</dbReference>
<evidence type="ECO:0000256" key="19">
    <source>
        <dbReference type="SAM" id="SignalP"/>
    </source>
</evidence>
<keyword evidence="17" id="KW-0968">Cytoplasmic vesicle</keyword>
<evidence type="ECO:0000256" key="4">
    <source>
        <dbReference type="ARBA" id="ARBA00004614"/>
    </source>
</evidence>
<keyword evidence="14" id="KW-0496">Mitochondrion</keyword>
<comment type="subcellular location">
    <subcellularLocation>
        <location evidence="2">Cytoplasmic vesicle membrane</location>
        <topology evidence="2">Single-pass type I membrane protein</topology>
    </subcellularLocation>
    <subcellularLocation>
        <location evidence="4">Golgi apparatus membrane</location>
        <topology evidence="4">Single-pass type I membrane protein</topology>
    </subcellularLocation>
    <subcellularLocation>
        <location evidence="1">Mitochondrion membrane</location>
        <topology evidence="1">Single-pass membrane protein</topology>
    </subcellularLocation>
    <subcellularLocation>
        <location evidence="3">Preautophagosomal structure membrane</location>
        <topology evidence="3">Single-pass type I membrane protein</topology>
    </subcellularLocation>
</comment>
<comment type="similarity">
    <text evidence="5">Belongs to the ATG27 family.</text>
</comment>
<evidence type="ECO:0000313" key="21">
    <source>
        <dbReference type="EMBL" id="WPH03563.1"/>
    </source>
</evidence>
<dbReference type="GO" id="GO:0000139">
    <property type="term" value="C:Golgi membrane"/>
    <property type="evidence" value="ECO:0007669"/>
    <property type="project" value="UniProtKB-SubCell"/>
</dbReference>
<evidence type="ECO:0000256" key="1">
    <source>
        <dbReference type="ARBA" id="ARBA00004304"/>
    </source>
</evidence>
<dbReference type="EMBL" id="CP138589">
    <property type="protein sequence ID" value="WPH03563.1"/>
    <property type="molecule type" value="Genomic_DNA"/>
</dbReference>
<gene>
    <name evidence="21" type="ORF">R9X50_00644400</name>
</gene>
<feature type="transmembrane region" description="Helical" evidence="18">
    <location>
        <begin position="264"/>
        <end position="288"/>
    </location>
</feature>
<dbReference type="InterPro" id="IPR018939">
    <property type="entry name" value="Autophagy-rel_prot_27"/>
</dbReference>
<evidence type="ECO:0000259" key="20">
    <source>
        <dbReference type="PROSITE" id="PS51914"/>
    </source>
</evidence>
<dbReference type="AlphaFoldDB" id="A0AAQ3MB01"/>
<dbReference type="PROSITE" id="PS51914">
    <property type="entry name" value="MRH"/>
    <property type="match status" value="1"/>
</dbReference>
<keyword evidence="12" id="KW-0072">Autophagy</keyword>
<evidence type="ECO:0000256" key="5">
    <source>
        <dbReference type="ARBA" id="ARBA00005363"/>
    </source>
</evidence>
<dbReference type="InterPro" id="IPR044865">
    <property type="entry name" value="MRH_dom"/>
</dbReference>
<reference evidence="21 22" key="1">
    <citation type="submission" date="2023-11" db="EMBL/GenBank/DDBJ databases">
        <title>An acidophilic fungus is an integral part of prey digestion in a carnivorous sundew plant.</title>
        <authorList>
            <person name="Tsai I.J."/>
        </authorList>
    </citation>
    <scope>NUCLEOTIDE SEQUENCE [LARGE SCALE GENOMIC DNA]</scope>
    <source>
        <strain evidence="21">169a</strain>
    </source>
</reference>
<dbReference type="PANTHER" id="PTHR15071:SF13">
    <property type="entry name" value="AUTOPHAGY-RELATED PROTEIN 27"/>
    <property type="match status" value="1"/>
</dbReference>
<name>A0AAQ3MB01_9PEZI</name>
<dbReference type="GO" id="GO:0030659">
    <property type="term" value="C:cytoplasmic vesicle membrane"/>
    <property type="evidence" value="ECO:0007669"/>
    <property type="project" value="UniProtKB-SubCell"/>
</dbReference>
<evidence type="ECO:0000256" key="11">
    <source>
        <dbReference type="ARBA" id="ARBA00022989"/>
    </source>
</evidence>
<evidence type="ECO:0000256" key="12">
    <source>
        <dbReference type="ARBA" id="ARBA00023006"/>
    </source>
</evidence>
<evidence type="ECO:0000256" key="6">
    <source>
        <dbReference type="ARBA" id="ARBA00013776"/>
    </source>
</evidence>
<evidence type="ECO:0000256" key="13">
    <source>
        <dbReference type="ARBA" id="ARBA00023034"/>
    </source>
</evidence>
<protein>
    <recommendedName>
        <fullName evidence="6">Autophagy-related protein 27</fullName>
    </recommendedName>
</protein>
<keyword evidence="10" id="KW-0653">Protein transport</keyword>
<feature type="domain" description="MRH" evidence="20">
    <location>
        <begin position="21"/>
        <end position="250"/>
    </location>
</feature>
<keyword evidence="15 18" id="KW-0472">Membrane</keyword>
<dbReference type="InterPro" id="IPR009011">
    <property type="entry name" value="Man6P_isomerase_rcpt-bd_dom_sf"/>
</dbReference>
<dbReference type="SUPFAM" id="SSF50911">
    <property type="entry name" value="Mannose 6-phosphate receptor domain"/>
    <property type="match status" value="1"/>
</dbReference>
<dbReference type="GO" id="GO:0034045">
    <property type="term" value="C:phagophore assembly site membrane"/>
    <property type="evidence" value="ECO:0007669"/>
    <property type="project" value="UniProtKB-SubCell"/>
</dbReference>
<dbReference type="GO" id="GO:0031966">
    <property type="term" value="C:mitochondrial membrane"/>
    <property type="evidence" value="ECO:0007669"/>
    <property type="project" value="UniProtKB-SubCell"/>
</dbReference>
<dbReference type="GO" id="GO:0006914">
    <property type="term" value="P:autophagy"/>
    <property type="evidence" value="ECO:0007669"/>
    <property type="project" value="UniProtKB-KW"/>
</dbReference>
<evidence type="ECO:0000256" key="17">
    <source>
        <dbReference type="ARBA" id="ARBA00023329"/>
    </source>
</evidence>
<keyword evidence="7" id="KW-0813">Transport</keyword>
<evidence type="ECO:0000256" key="8">
    <source>
        <dbReference type="ARBA" id="ARBA00022692"/>
    </source>
</evidence>
<evidence type="ECO:0000313" key="22">
    <source>
        <dbReference type="Proteomes" id="UP001303373"/>
    </source>
</evidence>